<evidence type="ECO:0000256" key="1">
    <source>
        <dbReference type="ARBA" id="ARBA00004752"/>
    </source>
</evidence>
<keyword evidence="5 7" id="KW-0573">Peptidoglycan synthesis</keyword>
<evidence type="ECO:0000313" key="10">
    <source>
        <dbReference type="EMBL" id="TRD11637.1"/>
    </source>
</evidence>
<evidence type="ECO:0000256" key="4">
    <source>
        <dbReference type="ARBA" id="ARBA00022960"/>
    </source>
</evidence>
<evidence type="ECO:0000256" key="5">
    <source>
        <dbReference type="ARBA" id="ARBA00022984"/>
    </source>
</evidence>
<keyword evidence="6 7" id="KW-0961">Cell wall biogenesis/degradation</keyword>
<dbReference type="InterPro" id="IPR052905">
    <property type="entry name" value="LD-transpeptidase_YkuD-like"/>
</dbReference>
<sequence>MKKLSKVAACLLLTFLTVLPANAAPPWTVAQAETLEDWIERSSGEAIDLPEAIENDLRASIAAGESAGLDLAARNAALELMRAWRGRCCGERKPAWWHIDGALSDKQLLDGLDQALLTGTLDPFLRSIRPAHPDYSALADAFSNEADPVRRTLLAKNLARWRWLPPDLGERYLLVNIAAQKVSLWERGSMVLEWRVIVGKPATRTPVFTARVTGVVLNPWWEIPSSIAAEGIARFVRRSPKAARARGYIYQNGRYRQMPGDNNALGRMKLEMPNPYTVFLHDTSNRELFTEPKRAFSHGCIRVDRAIEFAAVLLNDREWNIAAVESQVASEKTITVPLAQPIPLYVTYFTAGPDPEGSIRFYEDIYRRDGVNLPPASAQLSTDVYGSQAVTAPVSLDTSVGAASCLS</sequence>
<protein>
    <submittedName>
        <fullName evidence="10">L,D-transpeptidase</fullName>
    </submittedName>
</protein>
<feature type="active site" description="Nucleophile" evidence="7">
    <location>
        <position position="300"/>
    </location>
</feature>
<name>A0A547PBW9_9SPHN</name>
<dbReference type="UniPathway" id="UPA00219"/>
<dbReference type="AlphaFoldDB" id="A0A547PBW9"/>
<keyword evidence="3" id="KW-0808">Transferase</keyword>
<dbReference type="EMBL" id="VHJK01000001">
    <property type="protein sequence ID" value="TRD11637.1"/>
    <property type="molecule type" value="Genomic_DNA"/>
</dbReference>
<dbReference type="GO" id="GO:0008360">
    <property type="term" value="P:regulation of cell shape"/>
    <property type="evidence" value="ECO:0007669"/>
    <property type="project" value="UniProtKB-UniRule"/>
</dbReference>
<feature type="signal peptide" evidence="8">
    <location>
        <begin position="1"/>
        <end position="23"/>
    </location>
</feature>
<comment type="similarity">
    <text evidence="2">Belongs to the YkuD family.</text>
</comment>
<feature type="active site" description="Proton donor/acceptor" evidence="7">
    <location>
        <position position="281"/>
    </location>
</feature>
<reference evidence="10 11" key="1">
    <citation type="submission" date="2019-06" db="EMBL/GenBank/DDBJ databases">
        <title>Erythrobacter insulae sp. nov., isolated from a tidal flat.</title>
        <authorList>
            <person name="Yoon J.-H."/>
        </authorList>
    </citation>
    <scope>NUCLEOTIDE SEQUENCE [LARGE SCALE GENOMIC DNA]</scope>
    <source>
        <strain evidence="10 11">JBTF-M21</strain>
    </source>
</reference>
<dbReference type="PANTHER" id="PTHR41533">
    <property type="entry name" value="L,D-TRANSPEPTIDASE HI_1667-RELATED"/>
    <property type="match status" value="1"/>
</dbReference>
<dbReference type="Pfam" id="PF03734">
    <property type="entry name" value="YkuD"/>
    <property type="match status" value="1"/>
</dbReference>
<feature type="domain" description="L,D-TPase catalytic" evidence="9">
    <location>
        <begin position="171"/>
        <end position="324"/>
    </location>
</feature>
<keyword evidence="11" id="KW-1185">Reference proteome</keyword>
<accession>A0A547PBW9</accession>
<keyword evidence="8" id="KW-0732">Signal</keyword>
<dbReference type="InterPro" id="IPR005490">
    <property type="entry name" value="LD_TPept_cat_dom"/>
</dbReference>
<evidence type="ECO:0000256" key="3">
    <source>
        <dbReference type="ARBA" id="ARBA00022679"/>
    </source>
</evidence>
<dbReference type="GO" id="GO:0071555">
    <property type="term" value="P:cell wall organization"/>
    <property type="evidence" value="ECO:0007669"/>
    <property type="project" value="UniProtKB-UniRule"/>
</dbReference>
<dbReference type="Proteomes" id="UP000316343">
    <property type="component" value="Unassembled WGS sequence"/>
</dbReference>
<dbReference type="PROSITE" id="PS52029">
    <property type="entry name" value="LD_TPASE"/>
    <property type="match status" value="1"/>
</dbReference>
<gene>
    <name evidence="10" type="ORF">FGU71_07005</name>
</gene>
<dbReference type="RefSeq" id="WP_142787910.1">
    <property type="nucleotide sequence ID" value="NZ_VHJK01000001.1"/>
</dbReference>
<dbReference type="PANTHER" id="PTHR41533:SF2">
    <property type="entry name" value="BLR7131 PROTEIN"/>
    <property type="match status" value="1"/>
</dbReference>
<dbReference type="InterPro" id="IPR038063">
    <property type="entry name" value="Transpep_catalytic_dom"/>
</dbReference>
<proteinExistence type="inferred from homology"/>
<evidence type="ECO:0000256" key="6">
    <source>
        <dbReference type="ARBA" id="ARBA00023316"/>
    </source>
</evidence>
<dbReference type="Gene3D" id="2.40.440.10">
    <property type="entry name" value="L,D-transpeptidase catalytic domain-like"/>
    <property type="match status" value="1"/>
</dbReference>
<dbReference type="InterPro" id="IPR045380">
    <property type="entry name" value="LD_TPept_scaffold_dom"/>
</dbReference>
<dbReference type="Pfam" id="PF20142">
    <property type="entry name" value="Scaffold"/>
    <property type="match status" value="1"/>
</dbReference>
<evidence type="ECO:0000256" key="8">
    <source>
        <dbReference type="SAM" id="SignalP"/>
    </source>
</evidence>
<dbReference type="CDD" id="cd16913">
    <property type="entry name" value="YkuD_like"/>
    <property type="match status" value="1"/>
</dbReference>
<dbReference type="OrthoDB" id="9778545at2"/>
<comment type="pathway">
    <text evidence="1 7">Cell wall biogenesis; peptidoglycan biosynthesis.</text>
</comment>
<dbReference type="SUPFAM" id="SSF141523">
    <property type="entry name" value="L,D-transpeptidase catalytic domain-like"/>
    <property type="match status" value="1"/>
</dbReference>
<evidence type="ECO:0000256" key="7">
    <source>
        <dbReference type="PROSITE-ProRule" id="PRU01373"/>
    </source>
</evidence>
<keyword evidence="4 7" id="KW-0133">Cell shape</keyword>
<organism evidence="10 11">
    <name type="scientific">Erythrobacter insulae</name>
    <dbReference type="NCBI Taxonomy" id="2584124"/>
    <lineage>
        <taxon>Bacteria</taxon>
        <taxon>Pseudomonadati</taxon>
        <taxon>Pseudomonadota</taxon>
        <taxon>Alphaproteobacteria</taxon>
        <taxon>Sphingomonadales</taxon>
        <taxon>Erythrobacteraceae</taxon>
        <taxon>Erythrobacter/Porphyrobacter group</taxon>
        <taxon>Erythrobacter</taxon>
    </lineage>
</organism>
<dbReference type="GO" id="GO:0009252">
    <property type="term" value="P:peptidoglycan biosynthetic process"/>
    <property type="evidence" value="ECO:0007669"/>
    <property type="project" value="UniProtKB-UniPathway"/>
</dbReference>
<dbReference type="GO" id="GO:0016740">
    <property type="term" value="F:transferase activity"/>
    <property type="evidence" value="ECO:0007669"/>
    <property type="project" value="UniProtKB-KW"/>
</dbReference>
<dbReference type="GO" id="GO:0004180">
    <property type="term" value="F:carboxypeptidase activity"/>
    <property type="evidence" value="ECO:0007669"/>
    <property type="project" value="UniProtKB-ARBA"/>
</dbReference>
<feature type="chain" id="PRO_5021813800" evidence="8">
    <location>
        <begin position="24"/>
        <end position="407"/>
    </location>
</feature>
<evidence type="ECO:0000259" key="9">
    <source>
        <dbReference type="PROSITE" id="PS52029"/>
    </source>
</evidence>
<evidence type="ECO:0000313" key="11">
    <source>
        <dbReference type="Proteomes" id="UP000316343"/>
    </source>
</evidence>
<evidence type="ECO:0000256" key="2">
    <source>
        <dbReference type="ARBA" id="ARBA00005992"/>
    </source>
</evidence>
<comment type="caution">
    <text evidence="10">The sequence shown here is derived from an EMBL/GenBank/DDBJ whole genome shotgun (WGS) entry which is preliminary data.</text>
</comment>